<reference evidence="4" key="1">
    <citation type="submission" date="2021-02" db="EMBL/GenBank/DDBJ databases">
        <authorList>
            <person name="Nowell W R."/>
        </authorList>
    </citation>
    <scope>NUCLEOTIDE SEQUENCE</scope>
</reference>
<evidence type="ECO:0000313" key="2">
    <source>
        <dbReference type="EMBL" id="CAF4349059.1"/>
    </source>
</evidence>
<sequence length="375" mass="43842">MDFDINSKNLTPITAFVLTFFVLWTFSDLKICSVAHRFLAREAQETDAYEQEEPTTDVVRCLPRVTASQEIPVATPTSDYAVINSSKQSQTIKFNDYNVVKPSAPSVRSQPIPKSVPKLIDVQTGLNNFMNECDERMLLMTIENKYKLFDCTNVATFIQRLLELNIKRDSDEKHHQRFFDFVDYFILKHGYQFDFDHVLKMYFQLASLNGNAKLHAGNYALKGLVQLLKHNVNKYHLQDTGRILVILEKDLGCNLHEDERIRSLFEALFLLTKFRQNELDRLDAQALAELAYVFATELDHVYFTNILNEYIHDELHQNKSSTLLIFHALERRGYKHNRVLDICLHFVNENKEMFAEEMNEIKEILKKLEYKIVED</sequence>
<evidence type="ECO:0000313" key="4">
    <source>
        <dbReference type="EMBL" id="CAF4606991.1"/>
    </source>
</evidence>
<evidence type="ECO:0000313" key="1">
    <source>
        <dbReference type="EMBL" id="CAF4250660.1"/>
    </source>
</evidence>
<evidence type="ECO:0000313" key="5">
    <source>
        <dbReference type="Proteomes" id="UP000663848"/>
    </source>
</evidence>
<name>A0A821CIX4_9BILA</name>
<organism evidence="4 5">
    <name type="scientific">Rotaria socialis</name>
    <dbReference type="NCBI Taxonomy" id="392032"/>
    <lineage>
        <taxon>Eukaryota</taxon>
        <taxon>Metazoa</taxon>
        <taxon>Spiralia</taxon>
        <taxon>Gnathifera</taxon>
        <taxon>Rotifera</taxon>
        <taxon>Eurotatoria</taxon>
        <taxon>Bdelloidea</taxon>
        <taxon>Philodinida</taxon>
        <taxon>Philodinidae</taxon>
        <taxon>Rotaria</taxon>
    </lineage>
</organism>
<protein>
    <submittedName>
        <fullName evidence="4">Uncharacterized protein</fullName>
    </submittedName>
</protein>
<proteinExistence type="predicted"/>
<dbReference type="Proteomes" id="UP000663848">
    <property type="component" value="Unassembled WGS sequence"/>
</dbReference>
<dbReference type="EMBL" id="CAJOBR010001419">
    <property type="protein sequence ID" value="CAF4606991.1"/>
    <property type="molecule type" value="Genomic_DNA"/>
</dbReference>
<evidence type="ECO:0000313" key="3">
    <source>
        <dbReference type="EMBL" id="CAF4416079.1"/>
    </source>
</evidence>
<dbReference type="EMBL" id="CAJOBO010000575">
    <property type="protein sequence ID" value="CAF4250660.1"/>
    <property type="molecule type" value="Genomic_DNA"/>
</dbReference>
<keyword evidence="6" id="KW-1185">Reference proteome</keyword>
<dbReference type="AlphaFoldDB" id="A0A821CIX4"/>
<evidence type="ECO:0000313" key="6">
    <source>
        <dbReference type="Proteomes" id="UP000663873"/>
    </source>
</evidence>
<dbReference type="EMBL" id="CAJOBP010002333">
    <property type="protein sequence ID" value="CAF4349059.1"/>
    <property type="molecule type" value="Genomic_DNA"/>
</dbReference>
<comment type="caution">
    <text evidence="4">The sequence shown here is derived from an EMBL/GenBank/DDBJ whole genome shotgun (WGS) entry which is preliminary data.</text>
</comment>
<dbReference type="EMBL" id="CAJOBQ010000775">
    <property type="protein sequence ID" value="CAF4416079.1"/>
    <property type="molecule type" value="Genomic_DNA"/>
</dbReference>
<gene>
    <name evidence="1" type="ORF">HFQ381_LOCUS10434</name>
    <name evidence="4" type="ORF">QYT958_LOCUS11948</name>
    <name evidence="3" type="ORF">TSG867_LOCUS14137</name>
    <name evidence="2" type="ORF">UJA718_LOCUS15667</name>
</gene>
<dbReference type="Proteomes" id="UP000663851">
    <property type="component" value="Unassembled WGS sequence"/>
</dbReference>
<dbReference type="Proteomes" id="UP000663873">
    <property type="component" value="Unassembled WGS sequence"/>
</dbReference>
<accession>A0A821CIX4</accession>
<dbReference type="Proteomes" id="UP000663862">
    <property type="component" value="Unassembled WGS sequence"/>
</dbReference>